<dbReference type="InterPro" id="IPR013783">
    <property type="entry name" value="Ig-like_fold"/>
</dbReference>
<name>A0A1F8BM63_9BACT</name>
<keyword evidence="2" id="KW-1133">Transmembrane helix</keyword>
<keyword evidence="2" id="KW-0812">Transmembrane</keyword>
<feature type="transmembrane region" description="Helical" evidence="2">
    <location>
        <begin position="20"/>
        <end position="40"/>
    </location>
</feature>
<dbReference type="NCBIfam" id="NF033510">
    <property type="entry name" value="Ca_tandemer"/>
    <property type="match status" value="1"/>
</dbReference>
<dbReference type="Pfam" id="PF09136">
    <property type="entry name" value="Glucodextran_B"/>
    <property type="match status" value="2"/>
</dbReference>
<feature type="compositionally biased region" description="Polar residues" evidence="1">
    <location>
        <begin position="71"/>
        <end position="80"/>
    </location>
</feature>
<evidence type="ECO:0000256" key="1">
    <source>
        <dbReference type="SAM" id="MobiDB-lite"/>
    </source>
</evidence>
<dbReference type="AlphaFoldDB" id="A0A1F8BM63"/>
<evidence type="ECO:0000256" key="2">
    <source>
        <dbReference type="SAM" id="Phobius"/>
    </source>
</evidence>
<evidence type="ECO:0000313" key="3">
    <source>
        <dbReference type="EMBL" id="OGM65040.1"/>
    </source>
</evidence>
<proteinExistence type="predicted"/>
<sequence length="234" mass="25969">MYSRRLTIEERKNKKRAYTLIVITLGLIILIFFYGLTGAAKFSAFLLDLRRGSEEVEVSDSTPPPPPRFDSQPSATNQDSLELKGSTEAGSTVNITVNGKKEEVLANSQGRFLLTINLSEGINIIVAYAKDNSGNVSQKTETEIILDNDEPSLEISKPEDESEFFGSRQRQLIIEGKVEENAKVQINDRVVVVESDGTFSFVTTLSEGQNNFTVKAEDEARNKVEKNLKVTYAP</sequence>
<dbReference type="Proteomes" id="UP000176725">
    <property type="component" value="Unassembled WGS sequence"/>
</dbReference>
<dbReference type="STRING" id="1802521.A2893_05285"/>
<organism evidence="3 4">
    <name type="scientific">Candidatus Woesebacteria bacterium RIFCSPLOWO2_01_FULL_39_25</name>
    <dbReference type="NCBI Taxonomy" id="1802521"/>
    <lineage>
        <taxon>Bacteria</taxon>
        <taxon>Candidatus Woeseibacteriota</taxon>
    </lineage>
</organism>
<keyword evidence="2" id="KW-0472">Membrane</keyword>
<accession>A0A1F8BM63</accession>
<comment type="caution">
    <text evidence="3">The sequence shown here is derived from an EMBL/GenBank/DDBJ whole genome shotgun (WGS) entry which is preliminary data.</text>
</comment>
<evidence type="ECO:0000313" key="4">
    <source>
        <dbReference type="Proteomes" id="UP000176725"/>
    </source>
</evidence>
<reference evidence="3 4" key="1">
    <citation type="journal article" date="2016" name="Nat. Commun.">
        <title>Thousands of microbial genomes shed light on interconnected biogeochemical processes in an aquifer system.</title>
        <authorList>
            <person name="Anantharaman K."/>
            <person name="Brown C.T."/>
            <person name="Hug L.A."/>
            <person name="Sharon I."/>
            <person name="Castelle C.J."/>
            <person name="Probst A.J."/>
            <person name="Thomas B.C."/>
            <person name="Singh A."/>
            <person name="Wilkins M.J."/>
            <person name="Karaoz U."/>
            <person name="Brodie E.L."/>
            <person name="Williams K.H."/>
            <person name="Hubbard S.S."/>
            <person name="Banfield J.F."/>
        </authorList>
    </citation>
    <scope>NUCLEOTIDE SEQUENCE [LARGE SCALE GENOMIC DNA]</scope>
</reference>
<gene>
    <name evidence="3" type="ORF">A2893_05285</name>
</gene>
<dbReference type="EMBL" id="MGHH01000007">
    <property type="protein sequence ID" value="OGM65040.1"/>
    <property type="molecule type" value="Genomic_DNA"/>
</dbReference>
<dbReference type="Gene3D" id="2.60.40.10">
    <property type="entry name" value="Immunoglobulins"/>
    <property type="match status" value="2"/>
</dbReference>
<feature type="region of interest" description="Disordered" evidence="1">
    <location>
        <begin position="56"/>
        <end position="85"/>
    </location>
</feature>
<protein>
    <submittedName>
        <fullName evidence="3">Uncharacterized protein</fullName>
    </submittedName>
</protein>